<dbReference type="GO" id="GO:0003676">
    <property type="term" value="F:nucleic acid binding"/>
    <property type="evidence" value="ECO:0007669"/>
    <property type="project" value="InterPro"/>
</dbReference>
<dbReference type="InterPro" id="IPR003509">
    <property type="entry name" value="UPF0102_YraN-like"/>
</dbReference>
<dbReference type="Pfam" id="PF02021">
    <property type="entry name" value="UPF0102"/>
    <property type="match status" value="1"/>
</dbReference>
<dbReference type="PANTHER" id="PTHR34039:SF1">
    <property type="entry name" value="UPF0102 PROTEIN YRAN"/>
    <property type="match status" value="1"/>
</dbReference>
<dbReference type="Proteomes" id="UP000825051">
    <property type="component" value="Chromosome"/>
</dbReference>
<dbReference type="AlphaFoldDB" id="A0A8F9TTG8"/>
<dbReference type="KEGG" id="ole:K0B96_09045"/>
<dbReference type="InterPro" id="IPR011856">
    <property type="entry name" value="tRNA_endonuc-like_dom_sf"/>
</dbReference>
<dbReference type="PANTHER" id="PTHR34039">
    <property type="entry name" value="UPF0102 PROTEIN YRAN"/>
    <property type="match status" value="1"/>
</dbReference>
<proteinExistence type="inferred from homology"/>
<organism evidence="2 3">
    <name type="scientific">Horticoccus luteus</name>
    <dbReference type="NCBI Taxonomy" id="2862869"/>
    <lineage>
        <taxon>Bacteria</taxon>
        <taxon>Pseudomonadati</taxon>
        <taxon>Verrucomicrobiota</taxon>
        <taxon>Opitutia</taxon>
        <taxon>Opitutales</taxon>
        <taxon>Opitutaceae</taxon>
        <taxon>Horticoccus</taxon>
    </lineage>
</organism>
<accession>A0A8F9TTG8</accession>
<dbReference type="RefSeq" id="WP_220160583.1">
    <property type="nucleotide sequence ID" value="NZ_CP080507.1"/>
</dbReference>
<dbReference type="SUPFAM" id="SSF52980">
    <property type="entry name" value="Restriction endonuclease-like"/>
    <property type="match status" value="1"/>
</dbReference>
<comment type="similarity">
    <text evidence="1">Belongs to the UPF0102 family.</text>
</comment>
<dbReference type="InterPro" id="IPR011335">
    <property type="entry name" value="Restrct_endonuc-II-like"/>
</dbReference>
<sequence>MKRAEASAWTRWWNTLTGREADSGAQGERAAERFLRSERNFAVIARNWRSPKDRRDELDLVCRDGDVLVFVEVKARAATALVPGYYAVDKRKKEALRRACRAYLGALKEKPHTWRFDVVEVELPAERGPTPIVRHFENIPLLGRDFRL</sequence>
<gene>
    <name evidence="2" type="ORF">K0B96_09045</name>
</gene>
<reference evidence="2" key="1">
    <citation type="submission" date="2021-08" db="EMBL/GenBank/DDBJ databases">
        <title>Genome of a novel bacterium of the phylum Verrucomicrobia, Oleiharenicola sp. KSB-15.</title>
        <authorList>
            <person name="Chung J.-H."/>
            <person name="Ahn J.-H."/>
            <person name="Yoon Y."/>
            <person name="Kim D.-Y."/>
            <person name="An S.-H."/>
            <person name="Park I."/>
            <person name="Yeon J."/>
        </authorList>
    </citation>
    <scope>NUCLEOTIDE SEQUENCE</scope>
    <source>
        <strain evidence="2">KSB-15</strain>
    </source>
</reference>
<protein>
    <submittedName>
        <fullName evidence="2">YraN family protein</fullName>
    </submittedName>
</protein>
<evidence type="ECO:0000256" key="1">
    <source>
        <dbReference type="ARBA" id="ARBA00006738"/>
    </source>
</evidence>
<dbReference type="EMBL" id="CP080507">
    <property type="protein sequence ID" value="QYM77478.1"/>
    <property type="molecule type" value="Genomic_DNA"/>
</dbReference>
<name>A0A8F9TTG8_9BACT</name>
<evidence type="ECO:0000313" key="2">
    <source>
        <dbReference type="EMBL" id="QYM77478.1"/>
    </source>
</evidence>
<keyword evidence="3" id="KW-1185">Reference proteome</keyword>
<evidence type="ECO:0000313" key="3">
    <source>
        <dbReference type="Proteomes" id="UP000825051"/>
    </source>
</evidence>
<dbReference type="Gene3D" id="3.40.1350.10">
    <property type="match status" value="1"/>
</dbReference>